<dbReference type="Proteomes" id="UP000192333">
    <property type="component" value="Chromosome I"/>
</dbReference>
<dbReference type="Gene3D" id="2.30.30.110">
    <property type="match status" value="1"/>
</dbReference>
<sequence length="119" mass="13925">MHYSVGDVVLVKFPWKDENNEIQSKPRPAIIFKTQSEIKIALIKITSKNRLNQFPGRWIVQNSKLGRQMGLLMDSFIHLQELYWINPKLIIRKIGNYPEMESISADIHKLGIRIRPEIT</sequence>
<reference evidence="2" key="1">
    <citation type="submission" date="2017-04" db="EMBL/GenBank/DDBJ databases">
        <authorList>
            <person name="Varghese N."/>
            <person name="Submissions S."/>
        </authorList>
    </citation>
    <scope>NUCLEOTIDE SEQUENCE [LARGE SCALE GENOMIC DNA]</scope>
    <source>
        <strain evidence="2">DSM 16537</strain>
    </source>
</reference>
<evidence type="ECO:0000313" key="1">
    <source>
        <dbReference type="EMBL" id="SMD42186.1"/>
    </source>
</evidence>
<protein>
    <submittedName>
        <fullName evidence="1">PemK-like, MazF-like toxin of type II toxin-antitoxin system</fullName>
    </submittedName>
</protein>
<accession>A0A1W2H115</accession>
<gene>
    <name evidence="1" type="ORF">SAMN00777080_0726</name>
</gene>
<dbReference type="EMBL" id="LT838813">
    <property type="protein sequence ID" value="SMD42186.1"/>
    <property type="molecule type" value="Genomic_DNA"/>
</dbReference>
<dbReference type="InterPro" id="IPR011067">
    <property type="entry name" value="Plasmid_toxin/cell-grow_inhib"/>
</dbReference>
<proteinExistence type="predicted"/>
<dbReference type="InterPro" id="IPR003477">
    <property type="entry name" value="PemK-like"/>
</dbReference>
<evidence type="ECO:0000313" key="2">
    <source>
        <dbReference type="Proteomes" id="UP000192333"/>
    </source>
</evidence>
<dbReference type="GO" id="GO:0003677">
    <property type="term" value="F:DNA binding"/>
    <property type="evidence" value="ECO:0007669"/>
    <property type="project" value="InterPro"/>
</dbReference>
<dbReference type="OrthoDB" id="129822at2"/>
<organism evidence="1 2">
    <name type="scientific">Aquiflexum balticum DSM 16537</name>
    <dbReference type="NCBI Taxonomy" id="758820"/>
    <lineage>
        <taxon>Bacteria</taxon>
        <taxon>Pseudomonadati</taxon>
        <taxon>Bacteroidota</taxon>
        <taxon>Cytophagia</taxon>
        <taxon>Cytophagales</taxon>
        <taxon>Cyclobacteriaceae</taxon>
        <taxon>Aquiflexum</taxon>
    </lineage>
</organism>
<dbReference type="RefSeq" id="WP_084119020.1">
    <property type="nucleotide sequence ID" value="NZ_LT838813.1"/>
</dbReference>
<keyword evidence="2" id="KW-1185">Reference proteome</keyword>
<dbReference type="Pfam" id="PF02452">
    <property type="entry name" value="PemK_toxin"/>
    <property type="match status" value="1"/>
</dbReference>
<dbReference type="AlphaFoldDB" id="A0A1W2H115"/>
<dbReference type="SUPFAM" id="SSF50118">
    <property type="entry name" value="Cell growth inhibitor/plasmid maintenance toxic component"/>
    <property type="match status" value="1"/>
</dbReference>
<name>A0A1W2H115_9BACT</name>